<evidence type="ECO:0000313" key="2">
    <source>
        <dbReference type="Proteomes" id="UP000053859"/>
    </source>
</evidence>
<gene>
    <name evidence="1" type="ORF">SAZU_4554</name>
</gene>
<evidence type="ECO:0000313" key="1">
    <source>
        <dbReference type="EMBL" id="GAP49691.1"/>
    </source>
</evidence>
<proteinExistence type="predicted"/>
<dbReference type="PATRIC" id="fig|146537.3.peg.4787"/>
<protein>
    <submittedName>
        <fullName evidence="1">Uncharacterized protein</fullName>
    </submittedName>
</protein>
<dbReference type="Proteomes" id="UP000053859">
    <property type="component" value="Unassembled WGS sequence"/>
</dbReference>
<accession>A0A0K8PPA8</accession>
<dbReference type="NCBIfam" id="NF041823">
    <property type="entry name" value="daptide_RRE"/>
    <property type="match status" value="1"/>
</dbReference>
<dbReference type="EMBL" id="DF968309">
    <property type="protein sequence ID" value="GAP49691.1"/>
    <property type="molecule type" value="Genomic_DNA"/>
</dbReference>
<keyword evidence="2" id="KW-1185">Reference proteome</keyword>
<dbReference type="InterPro" id="IPR049693">
    <property type="entry name" value="Daptide_RRE"/>
</dbReference>
<reference evidence="1" key="1">
    <citation type="journal article" date="2015" name="Genome Announc.">
        <title>Draft Genome Sequence of Thiostrepton-Producing Streptomyces azureus ATCC 14921.</title>
        <authorList>
            <person name="Sakihara K."/>
            <person name="Maeda J."/>
            <person name="Tashiro K."/>
            <person name="Fujino Y."/>
            <person name="Kuhara S."/>
            <person name="Ohshima T."/>
            <person name="Ogata S."/>
            <person name="Doi K."/>
        </authorList>
    </citation>
    <scope>NUCLEOTIDE SEQUENCE [LARGE SCALE GENOMIC DNA]</scope>
    <source>
        <strain evidence="1">ATCC14921</strain>
    </source>
</reference>
<sequence length="348" mass="35974">MLMTTTPLRPQPERSPLQATVHLERWLRGHYDAVSDTAFEVVAEAGADLPALAASGLLDADGVIFAEPGVADSLPVPAVALEGSVLNCGDDLVVGGEFHIQVFDYVALGFVALVGPTVVRITGEDDLTAFLADADLAVSDGSLPQWLLNPGVVLADAPALAGMAPTGVARLYVTADGMVRTAPGGADLAPLRDGAAAIRAAVATHATDPSLDGVLPSRTLERARAERPWLPRYLQALDAVRALSRVAGGPVRISGFGMRLCPQAPAEPVESAALPLIARADDGTCFLLYPNGGRAFKVGQDVAILVEAKIACGDQRQADAVAAAALGVGADEVPGLYSRLRLPEMRAA</sequence>
<dbReference type="AlphaFoldDB" id="A0A0K8PPA8"/>
<name>A0A0K8PPA8_STRAJ</name>
<organism evidence="1 2">
    <name type="scientific">Streptomyces azureus</name>
    <dbReference type="NCBI Taxonomy" id="146537"/>
    <lineage>
        <taxon>Bacteria</taxon>
        <taxon>Bacillati</taxon>
        <taxon>Actinomycetota</taxon>
        <taxon>Actinomycetes</taxon>
        <taxon>Kitasatosporales</taxon>
        <taxon>Streptomycetaceae</taxon>
        <taxon>Streptomyces</taxon>
    </lineage>
</organism>